<dbReference type="InterPro" id="IPR002355">
    <property type="entry name" value="Cu_oxidase_Cu_BS"/>
</dbReference>
<dbReference type="InterPro" id="IPR045087">
    <property type="entry name" value="Cu-oxidase_fam"/>
</dbReference>
<evidence type="ECO:0000256" key="2">
    <source>
        <dbReference type="ARBA" id="ARBA00022723"/>
    </source>
</evidence>
<gene>
    <name evidence="6" type="ORF">ABIE13_005199</name>
</gene>
<dbReference type="PROSITE" id="PS00079">
    <property type="entry name" value="MULTICOPPER_OXIDASE1"/>
    <property type="match status" value="1"/>
</dbReference>
<comment type="caution">
    <text evidence="6">The sequence shown here is derived from an EMBL/GenBank/DDBJ whole genome shotgun (WGS) entry which is preliminary data.</text>
</comment>
<dbReference type="EMBL" id="JBEPSH010000013">
    <property type="protein sequence ID" value="MET4580061.1"/>
    <property type="molecule type" value="Genomic_DNA"/>
</dbReference>
<sequence>MIESNSPKDTHPALNQPRRRAALQWMFTLATGTTMLPLAGCGSAGDDGTEDTLPEPQVLTSANGKLEMELNAQYTTQTLDIAQVQDPAYPGKATPTQTHLRSFNGQYAAPTLIVNQGDTLRILLNNRLPDNTRQTGVEYLNFQNSTNLHFHGLHVDPREIRPGVFGDYVVDTAEGGVLPGKSRQHELAIPADHQNGIYWYHPHLHGSSNGQVSSGMFGAIIIRDLSDRFITSPDIRERVIFVHKLNLNEAGRTDSFKDSVNAPTSAFLLNGAYQPTIVMRPGEVQNWHLINSSSFYPFNPVLDDHTLWAYAKDGNVYDRLFKPMNAGNASQFTDANWPGNALFPGNRHSIVVKASDTPGTYYLRAVKAPSSEVDEEIVARIVVEGSPVDTPMPSASDLPRYKDHEAITDQELAAHGGKQRNLVLAVLNKDDDRILKPIPEGEDWFVPPEEGFMANTVFAAGAVGAKLVPFQSSLTVTQTVALEAVEEWTIHSLNGYPHPFHIHVNDSYIVRVNGLPITPFWADTIPVPPNGNVTFRMRFADFKGKFVWHCHALDHEDMGMMQLVDVVA</sequence>
<dbReference type="InterPro" id="IPR011707">
    <property type="entry name" value="Cu-oxidase-like_N"/>
</dbReference>
<dbReference type="SUPFAM" id="SSF49503">
    <property type="entry name" value="Cupredoxins"/>
    <property type="match status" value="3"/>
</dbReference>
<evidence type="ECO:0000256" key="1">
    <source>
        <dbReference type="ARBA" id="ARBA00004418"/>
    </source>
</evidence>
<proteinExistence type="predicted"/>
<reference evidence="6 7" key="1">
    <citation type="submission" date="2024-06" db="EMBL/GenBank/DDBJ databases">
        <title>Sorghum-associated microbial communities from plants grown in Nebraska, USA.</title>
        <authorList>
            <person name="Schachtman D."/>
        </authorList>
    </citation>
    <scope>NUCLEOTIDE SEQUENCE [LARGE SCALE GENOMIC DNA]</scope>
    <source>
        <strain evidence="6 7">2709</strain>
    </source>
</reference>
<accession>A0ABV2QG92</accession>
<evidence type="ECO:0000313" key="7">
    <source>
        <dbReference type="Proteomes" id="UP001549320"/>
    </source>
</evidence>
<dbReference type="PANTHER" id="PTHR11709:SF518">
    <property type="entry name" value="MULTICOPPER OXIDASE"/>
    <property type="match status" value="1"/>
</dbReference>
<dbReference type="InterPro" id="IPR011706">
    <property type="entry name" value="Cu-oxidase_C"/>
</dbReference>
<evidence type="ECO:0000313" key="6">
    <source>
        <dbReference type="EMBL" id="MET4580061.1"/>
    </source>
</evidence>
<evidence type="ECO:0000256" key="3">
    <source>
        <dbReference type="ARBA" id="ARBA00023002"/>
    </source>
</evidence>
<dbReference type="Gene3D" id="2.60.40.420">
    <property type="entry name" value="Cupredoxins - blue copper proteins"/>
    <property type="match status" value="3"/>
</dbReference>
<dbReference type="InterPro" id="IPR008972">
    <property type="entry name" value="Cupredoxin"/>
</dbReference>
<protein>
    <submittedName>
        <fullName evidence="6">FtsP/CotA-like multicopper oxidase with cupredoxin domain</fullName>
    </submittedName>
</protein>
<organism evidence="6 7">
    <name type="scientific">Ottowia thiooxydans</name>
    <dbReference type="NCBI Taxonomy" id="219182"/>
    <lineage>
        <taxon>Bacteria</taxon>
        <taxon>Pseudomonadati</taxon>
        <taxon>Pseudomonadota</taxon>
        <taxon>Betaproteobacteria</taxon>
        <taxon>Burkholderiales</taxon>
        <taxon>Comamonadaceae</taxon>
        <taxon>Ottowia</taxon>
    </lineage>
</organism>
<dbReference type="CDD" id="cd13853">
    <property type="entry name" value="CuRO_1_Tth-MCO_like"/>
    <property type="match status" value="1"/>
</dbReference>
<dbReference type="Pfam" id="PF07732">
    <property type="entry name" value="Cu-oxidase_3"/>
    <property type="match status" value="1"/>
</dbReference>
<name>A0ABV2QG92_9BURK</name>
<dbReference type="Pfam" id="PF07731">
    <property type="entry name" value="Cu-oxidase_2"/>
    <property type="match status" value="1"/>
</dbReference>
<evidence type="ECO:0000259" key="4">
    <source>
        <dbReference type="Pfam" id="PF07731"/>
    </source>
</evidence>
<dbReference type="PROSITE" id="PS00080">
    <property type="entry name" value="MULTICOPPER_OXIDASE2"/>
    <property type="match status" value="1"/>
</dbReference>
<keyword evidence="3" id="KW-0560">Oxidoreductase</keyword>
<feature type="domain" description="Plastocyanin-like" evidence="5">
    <location>
        <begin position="98"/>
        <end position="225"/>
    </location>
</feature>
<evidence type="ECO:0000259" key="5">
    <source>
        <dbReference type="Pfam" id="PF07732"/>
    </source>
</evidence>
<dbReference type="RefSeq" id="WP_354448691.1">
    <property type="nucleotide sequence ID" value="NZ_JBEPSH010000013.1"/>
</dbReference>
<keyword evidence="2" id="KW-0479">Metal-binding</keyword>
<dbReference type="PANTHER" id="PTHR11709">
    <property type="entry name" value="MULTI-COPPER OXIDASE"/>
    <property type="match status" value="1"/>
</dbReference>
<dbReference type="CDD" id="cd13900">
    <property type="entry name" value="CuRO_3_Tth-MCO_like"/>
    <property type="match status" value="1"/>
</dbReference>
<dbReference type="InterPro" id="IPR033138">
    <property type="entry name" value="Cu_oxidase_CS"/>
</dbReference>
<keyword evidence="7" id="KW-1185">Reference proteome</keyword>
<dbReference type="Proteomes" id="UP001549320">
    <property type="component" value="Unassembled WGS sequence"/>
</dbReference>
<comment type="subcellular location">
    <subcellularLocation>
        <location evidence="1">Periplasm</location>
    </subcellularLocation>
</comment>
<feature type="domain" description="Plastocyanin-like" evidence="4">
    <location>
        <begin position="475"/>
        <end position="565"/>
    </location>
</feature>